<dbReference type="InterPro" id="IPR035906">
    <property type="entry name" value="MetI-like_sf"/>
</dbReference>
<feature type="transmembrane region" description="Helical" evidence="7">
    <location>
        <begin position="172"/>
        <end position="193"/>
    </location>
</feature>
<dbReference type="KEGG" id="lmoi:VV02_12635"/>
<evidence type="ECO:0000256" key="2">
    <source>
        <dbReference type="ARBA" id="ARBA00022448"/>
    </source>
</evidence>
<proteinExistence type="inferred from homology"/>
<dbReference type="GO" id="GO:0005886">
    <property type="term" value="C:plasma membrane"/>
    <property type="evidence" value="ECO:0007669"/>
    <property type="project" value="UniProtKB-SubCell"/>
</dbReference>
<dbReference type="Pfam" id="PF00528">
    <property type="entry name" value="BPD_transp_1"/>
    <property type="match status" value="1"/>
</dbReference>
<dbReference type="InterPro" id="IPR000515">
    <property type="entry name" value="MetI-like"/>
</dbReference>
<feature type="transmembrane region" description="Helical" evidence="7">
    <location>
        <begin position="279"/>
        <end position="301"/>
    </location>
</feature>
<keyword evidence="6 7" id="KW-0472">Membrane</keyword>
<dbReference type="STRING" id="571913.VV02_12635"/>
<feature type="domain" description="ABC transmembrane type-1" evidence="8">
    <location>
        <begin position="85"/>
        <end position="300"/>
    </location>
</feature>
<evidence type="ECO:0000256" key="1">
    <source>
        <dbReference type="ARBA" id="ARBA00004651"/>
    </source>
</evidence>
<keyword evidence="2 7" id="KW-0813">Transport</keyword>
<dbReference type="EMBL" id="CP011112">
    <property type="protein sequence ID" value="AKU18885.1"/>
    <property type="molecule type" value="Genomic_DNA"/>
</dbReference>
<dbReference type="Gene3D" id="1.10.3720.10">
    <property type="entry name" value="MetI-like"/>
    <property type="match status" value="1"/>
</dbReference>
<keyword evidence="3" id="KW-1003">Cell membrane</keyword>
<feature type="transmembrane region" description="Helical" evidence="7">
    <location>
        <begin position="85"/>
        <end position="110"/>
    </location>
</feature>
<evidence type="ECO:0000313" key="9">
    <source>
        <dbReference type="EMBL" id="AKU18885.1"/>
    </source>
</evidence>
<dbReference type="GO" id="GO:0055085">
    <property type="term" value="P:transmembrane transport"/>
    <property type="evidence" value="ECO:0007669"/>
    <property type="project" value="InterPro"/>
</dbReference>
<keyword evidence="10" id="KW-1185">Reference proteome</keyword>
<comment type="similarity">
    <text evidence="7">Belongs to the binding-protein-dependent transport system permease family.</text>
</comment>
<keyword evidence="4 7" id="KW-0812">Transmembrane</keyword>
<evidence type="ECO:0000259" key="8">
    <source>
        <dbReference type="PROSITE" id="PS50928"/>
    </source>
</evidence>
<accession>A0A0K1JQQ9</accession>
<feature type="transmembrane region" description="Helical" evidence="7">
    <location>
        <begin position="29"/>
        <end position="56"/>
    </location>
</feature>
<evidence type="ECO:0000256" key="4">
    <source>
        <dbReference type="ARBA" id="ARBA00022692"/>
    </source>
</evidence>
<dbReference type="Proteomes" id="UP000066480">
    <property type="component" value="Chromosome"/>
</dbReference>
<name>A0A0K1JQQ9_9MICO</name>
<protein>
    <submittedName>
        <fullName evidence="9">Sugar ABC transporter permease</fullName>
    </submittedName>
</protein>
<evidence type="ECO:0000256" key="3">
    <source>
        <dbReference type="ARBA" id="ARBA00022475"/>
    </source>
</evidence>
<dbReference type="PROSITE" id="PS50928">
    <property type="entry name" value="ABC_TM1"/>
    <property type="match status" value="1"/>
</dbReference>
<dbReference type="SUPFAM" id="SSF161098">
    <property type="entry name" value="MetI-like"/>
    <property type="match status" value="1"/>
</dbReference>
<dbReference type="PANTHER" id="PTHR30193">
    <property type="entry name" value="ABC TRANSPORTER PERMEASE PROTEIN"/>
    <property type="match status" value="1"/>
</dbReference>
<comment type="subcellular location">
    <subcellularLocation>
        <location evidence="1 7">Cell membrane</location>
        <topology evidence="1 7">Multi-pass membrane protein</topology>
    </subcellularLocation>
</comment>
<evidence type="ECO:0000313" key="10">
    <source>
        <dbReference type="Proteomes" id="UP000066480"/>
    </source>
</evidence>
<organism evidence="9 10">
    <name type="scientific">Luteipulveratus mongoliensis</name>
    <dbReference type="NCBI Taxonomy" id="571913"/>
    <lineage>
        <taxon>Bacteria</taxon>
        <taxon>Bacillati</taxon>
        <taxon>Actinomycetota</taxon>
        <taxon>Actinomycetes</taxon>
        <taxon>Micrococcales</taxon>
        <taxon>Dermacoccaceae</taxon>
        <taxon>Luteipulveratus</taxon>
    </lineage>
</organism>
<dbReference type="InterPro" id="IPR051393">
    <property type="entry name" value="ABC_transporter_permease"/>
</dbReference>
<feature type="transmembrane region" description="Helical" evidence="7">
    <location>
        <begin position="230"/>
        <end position="253"/>
    </location>
</feature>
<gene>
    <name evidence="9" type="ORF">VV02_12635</name>
</gene>
<dbReference type="PANTHER" id="PTHR30193:SF41">
    <property type="entry name" value="DIACETYLCHITOBIOSE UPTAKE SYSTEM PERMEASE PROTEIN NGCF"/>
    <property type="match status" value="1"/>
</dbReference>
<evidence type="ECO:0000256" key="5">
    <source>
        <dbReference type="ARBA" id="ARBA00022989"/>
    </source>
</evidence>
<dbReference type="PATRIC" id="fig|571913.6.peg.2573"/>
<dbReference type="CDD" id="cd06261">
    <property type="entry name" value="TM_PBP2"/>
    <property type="match status" value="1"/>
</dbReference>
<evidence type="ECO:0000256" key="7">
    <source>
        <dbReference type="RuleBase" id="RU363032"/>
    </source>
</evidence>
<reference evidence="9 10" key="1">
    <citation type="submission" date="2015-03" db="EMBL/GenBank/DDBJ databases">
        <title>Luteipulveratus halotolerans sp. nov., a novel actinobacterium (Dermacoccaceae) from Sarawak, Malaysia.</title>
        <authorList>
            <person name="Juboi H."/>
            <person name="Basik A."/>
            <person name="Shamsul S.S."/>
            <person name="Arnold P."/>
            <person name="Schmitt E.K."/>
            <person name="Sanglier J.-J."/>
            <person name="Yeo T."/>
        </authorList>
    </citation>
    <scope>NUCLEOTIDE SEQUENCE [LARGE SCALE GENOMIC DNA]</scope>
    <source>
        <strain evidence="9 10">MN07-A0370</strain>
    </source>
</reference>
<feature type="transmembrane region" description="Helical" evidence="7">
    <location>
        <begin position="122"/>
        <end position="142"/>
    </location>
</feature>
<dbReference type="AlphaFoldDB" id="A0A0K1JQQ9"/>
<keyword evidence="5 7" id="KW-1133">Transmembrane helix</keyword>
<sequence>MTSSDATPVAPSREGLGSRRRRRENLAGWLFLAPDAIGLLLFVAIPMVLALGIALFEVDSFGHYDFIGLDNFQRMFGDPMLWSSIWVTVKYVVLFVPLSFVAGLGLALLVRDYFPGVAIVRTLLFLPNAVSLVVVGLLWQFLLVDKQGVLSKAGDKVGLDGISWLGDPKYALISYVLISVWFTMGYQMLLFMAGLKDINPEYLDAAKIDGATPWQRFRHVIWPLLQPTSFFVLITSLVASVTGLQAFDLVFVLTKGGPDNRTSTVVFYVYQQAFTFGHYGYAAAITVILVAFLMLVTGLLFRFTKGGRFHAG</sequence>
<evidence type="ECO:0000256" key="6">
    <source>
        <dbReference type="ARBA" id="ARBA00023136"/>
    </source>
</evidence>